<evidence type="ECO:0000256" key="3">
    <source>
        <dbReference type="ARBA" id="ARBA00023082"/>
    </source>
</evidence>
<keyword evidence="2" id="KW-0805">Transcription regulation</keyword>
<feature type="domain" description="RNA polymerase sigma factor 70 region 4 type 2" evidence="7">
    <location>
        <begin position="133"/>
        <end position="171"/>
    </location>
</feature>
<dbReference type="InterPro" id="IPR013249">
    <property type="entry name" value="RNA_pol_sigma70_r4_t2"/>
</dbReference>
<dbReference type="EMBL" id="FQZE01000010">
    <property type="protein sequence ID" value="SHJ04871.1"/>
    <property type="molecule type" value="Genomic_DNA"/>
</dbReference>
<dbReference type="RefSeq" id="WP_073168228.1">
    <property type="nucleotide sequence ID" value="NZ_FQZE01000010.1"/>
</dbReference>
<dbReference type="OrthoDB" id="9790423at2"/>
<protein>
    <submittedName>
        <fullName evidence="8">RNA polymerase sigma-70 factor, ECF subfamily</fullName>
    </submittedName>
</protein>
<evidence type="ECO:0000256" key="5">
    <source>
        <dbReference type="ARBA" id="ARBA00023163"/>
    </source>
</evidence>
<dbReference type="SUPFAM" id="SSF88659">
    <property type="entry name" value="Sigma3 and sigma4 domains of RNA polymerase sigma factors"/>
    <property type="match status" value="1"/>
</dbReference>
<dbReference type="InterPro" id="IPR013325">
    <property type="entry name" value="RNA_pol_sigma_r2"/>
</dbReference>
<evidence type="ECO:0000256" key="2">
    <source>
        <dbReference type="ARBA" id="ARBA00023015"/>
    </source>
</evidence>
<feature type="domain" description="RNA polymerase sigma-70 region 2" evidence="6">
    <location>
        <begin position="27"/>
        <end position="95"/>
    </location>
</feature>
<reference evidence="8 9" key="1">
    <citation type="submission" date="2016-11" db="EMBL/GenBank/DDBJ databases">
        <authorList>
            <person name="Jaros S."/>
            <person name="Januszkiewicz K."/>
            <person name="Wedrychowicz H."/>
        </authorList>
    </citation>
    <scope>NUCLEOTIDE SEQUENCE [LARGE SCALE GENOMIC DNA]</scope>
    <source>
        <strain evidence="8 9">DSM 27063</strain>
    </source>
</reference>
<evidence type="ECO:0000259" key="7">
    <source>
        <dbReference type="Pfam" id="PF08281"/>
    </source>
</evidence>
<dbReference type="InterPro" id="IPR014284">
    <property type="entry name" value="RNA_pol_sigma-70_dom"/>
</dbReference>
<organism evidence="8 9">
    <name type="scientific">Tangfeifania diversioriginum</name>
    <dbReference type="NCBI Taxonomy" id="1168035"/>
    <lineage>
        <taxon>Bacteria</taxon>
        <taxon>Pseudomonadati</taxon>
        <taxon>Bacteroidota</taxon>
        <taxon>Bacteroidia</taxon>
        <taxon>Marinilabiliales</taxon>
        <taxon>Prolixibacteraceae</taxon>
        <taxon>Tangfeifania</taxon>
    </lineage>
</organism>
<dbReference type="GO" id="GO:0016987">
    <property type="term" value="F:sigma factor activity"/>
    <property type="evidence" value="ECO:0007669"/>
    <property type="project" value="UniProtKB-KW"/>
</dbReference>
<accession>A0A1M6G4D6</accession>
<keyword evidence="5" id="KW-0804">Transcription</keyword>
<evidence type="ECO:0000259" key="6">
    <source>
        <dbReference type="Pfam" id="PF04542"/>
    </source>
</evidence>
<evidence type="ECO:0000256" key="4">
    <source>
        <dbReference type="ARBA" id="ARBA00023125"/>
    </source>
</evidence>
<dbReference type="Pfam" id="PF08281">
    <property type="entry name" value="Sigma70_r4_2"/>
    <property type="match status" value="1"/>
</dbReference>
<keyword evidence="4" id="KW-0238">DNA-binding</keyword>
<dbReference type="NCBIfam" id="TIGR02937">
    <property type="entry name" value="sigma70-ECF"/>
    <property type="match status" value="1"/>
</dbReference>
<dbReference type="GO" id="GO:0003677">
    <property type="term" value="F:DNA binding"/>
    <property type="evidence" value="ECO:0007669"/>
    <property type="project" value="UniProtKB-KW"/>
</dbReference>
<dbReference type="AlphaFoldDB" id="A0A1M6G4D6"/>
<dbReference type="Proteomes" id="UP000184050">
    <property type="component" value="Unassembled WGS sequence"/>
</dbReference>
<dbReference type="SUPFAM" id="SSF88946">
    <property type="entry name" value="Sigma2 domain of RNA polymerase sigma factors"/>
    <property type="match status" value="1"/>
</dbReference>
<dbReference type="InterPro" id="IPR007627">
    <property type="entry name" value="RNA_pol_sigma70_r2"/>
</dbReference>
<dbReference type="GO" id="GO:0006352">
    <property type="term" value="P:DNA-templated transcription initiation"/>
    <property type="evidence" value="ECO:0007669"/>
    <property type="project" value="InterPro"/>
</dbReference>
<dbReference type="STRING" id="1168035.SAMN05444280_11028"/>
<name>A0A1M6G4D6_9BACT</name>
<comment type="similarity">
    <text evidence="1">Belongs to the sigma-70 factor family. ECF subfamily.</text>
</comment>
<proteinExistence type="inferred from homology"/>
<keyword evidence="3" id="KW-0731">Sigma factor</keyword>
<dbReference type="InterPro" id="IPR013324">
    <property type="entry name" value="RNA_pol_sigma_r3/r4-like"/>
</dbReference>
<evidence type="ECO:0000313" key="8">
    <source>
        <dbReference type="EMBL" id="SHJ04871.1"/>
    </source>
</evidence>
<dbReference type="Gene3D" id="1.10.1740.10">
    <property type="match status" value="1"/>
</dbReference>
<dbReference type="PANTHER" id="PTHR43133">
    <property type="entry name" value="RNA POLYMERASE ECF-TYPE SIGMA FACTO"/>
    <property type="match status" value="1"/>
</dbReference>
<dbReference type="CDD" id="cd06171">
    <property type="entry name" value="Sigma70_r4"/>
    <property type="match status" value="1"/>
</dbReference>
<evidence type="ECO:0000313" key="9">
    <source>
        <dbReference type="Proteomes" id="UP000184050"/>
    </source>
</evidence>
<dbReference type="Pfam" id="PF04542">
    <property type="entry name" value="Sigma70_r2"/>
    <property type="match status" value="1"/>
</dbReference>
<dbReference type="PANTHER" id="PTHR43133:SF8">
    <property type="entry name" value="RNA POLYMERASE SIGMA FACTOR HI_1459-RELATED"/>
    <property type="match status" value="1"/>
</dbReference>
<evidence type="ECO:0000256" key="1">
    <source>
        <dbReference type="ARBA" id="ARBA00010641"/>
    </source>
</evidence>
<sequence length="197" mass="23254">MFRINTLNDNELVQRFIEGDQNSLEILIHRHKSRVYSYILLIVKNQELAEDVFQETFIKVIRSLKRGKYVENGKFVSWVLRIAHNLIIDHFRKEKLQGTVSNDSMEADIFNSQKFSEDTIEDQIVTSQILSEVKYLIKELPEDQQQVIYMRHYQGLSFKEIADQTGVSINTALGRMRYALINLRKLIREKNLSLTRF</sequence>
<dbReference type="InterPro" id="IPR039425">
    <property type="entry name" value="RNA_pol_sigma-70-like"/>
</dbReference>
<gene>
    <name evidence="8" type="ORF">SAMN05444280_11028</name>
</gene>
<dbReference type="Gene3D" id="1.10.10.10">
    <property type="entry name" value="Winged helix-like DNA-binding domain superfamily/Winged helix DNA-binding domain"/>
    <property type="match status" value="1"/>
</dbReference>
<dbReference type="InterPro" id="IPR036388">
    <property type="entry name" value="WH-like_DNA-bd_sf"/>
</dbReference>
<keyword evidence="9" id="KW-1185">Reference proteome</keyword>